<dbReference type="AlphaFoldDB" id="A0A4D6M8Y5"/>
<name>A0A4D6M8Y5_VIGUN</name>
<evidence type="ECO:0000313" key="2">
    <source>
        <dbReference type="Proteomes" id="UP000501690"/>
    </source>
</evidence>
<protein>
    <submittedName>
        <fullName evidence="1">Uncharacterized protein</fullName>
    </submittedName>
</protein>
<reference evidence="1 2" key="1">
    <citation type="submission" date="2019-04" db="EMBL/GenBank/DDBJ databases">
        <title>An improved genome assembly and genetic linkage map for asparagus bean, Vigna unguiculata ssp. sesquipedialis.</title>
        <authorList>
            <person name="Xia Q."/>
            <person name="Zhang R."/>
            <person name="Dong Y."/>
        </authorList>
    </citation>
    <scope>NUCLEOTIDE SEQUENCE [LARGE SCALE GENOMIC DNA]</scope>
    <source>
        <tissue evidence="1">Leaf</tissue>
    </source>
</reference>
<evidence type="ECO:0000313" key="1">
    <source>
        <dbReference type="EMBL" id="QCD96968.1"/>
    </source>
</evidence>
<proteinExistence type="predicted"/>
<organism evidence="1 2">
    <name type="scientific">Vigna unguiculata</name>
    <name type="common">Cowpea</name>
    <dbReference type="NCBI Taxonomy" id="3917"/>
    <lineage>
        <taxon>Eukaryota</taxon>
        <taxon>Viridiplantae</taxon>
        <taxon>Streptophyta</taxon>
        <taxon>Embryophyta</taxon>
        <taxon>Tracheophyta</taxon>
        <taxon>Spermatophyta</taxon>
        <taxon>Magnoliopsida</taxon>
        <taxon>eudicotyledons</taxon>
        <taxon>Gunneridae</taxon>
        <taxon>Pentapetalae</taxon>
        <taxon>rosids</taxon>
        <taxon>fabids</taxon>
        <taxon>Fabales</taxon>
        <taxon>Fabaceae</taxon>
        <taxon>Papilionoideae</taxon>
        <taxon>50 kb inversion clade</taxon>
        <taxon>NPAAA clade</taxon>
        <taxon>indigoferoid/millettioid clade</taxon>
        <taxon>Phaseoleae</taxon>
        <taxon>Vigna</taxon>
    </lineage>
</organism>
<sequence>MFLYLPPSTTFLLLSNTVSSSRRRFTYINVFLQAINVSSHHSSEISSKTLSFGITFLYISSFVNA</sequence>
<accession>A0A4D6M8Y5</accession>
<keyword evidence="2" id="KW-1185">Reference proteome</keyword>
<dbReference type="EMBL" id="CP039350">
    <property type="protein sequence ID" value="QCD96968.1"/>
    <property type="molecule type" value="Genomic_DNA"/>
</dbReference>
<gene>
    <name evidence="1" type="ORF">DEO72_LG6g1678</name>
</gene>
<dbReference type="Proteomes" id="UP000501690">
    <property type="component" value="Linkage Group LG6"/>
</dbReference>